<comment type="subcellular location">
    <subcellularLocation>
        <location evidence="1">Nucleus</location>
        <location evidence="1">Nucleolus</location>
    </subcellularLocation>
</comment>
<feature type="compositionally biased region" description="Acidic residues" evidence="16">
    <location>
        <begin position="1396"/>
        <end position="1406"/>
    </location>
</feature>
<keyword evidence="19" id="KW-1185">Reference proteome</keyword>
<organism evidence="18 19">
    <name type="scientific">Cloeon dipterum</name>
    <dbReference type="NCBI Taxonomy" id="197152"/>
    <lineage>
        <taxon>Eukaryota</taxon>
        <taxon>Metazoa</taxon>
        <taxon>Ecdysozoa</taxon>
        <taxon>Arthropoda</taxon>
        <taxon>Hexapoda</taxon>
        <taxon>Insecta</taxon>
        <taxon>Pterygota</taxon>
        <taxon>Palaeoptera</taxon>
        <taxon>Ephemeroptera</taxon>
        <taxon>Pisciforma</taxon>
        <taxon>Baetidae</taxon>
        <taxon>Cloeon</taxon>
    </lineage>
</organism>
<dbReference type="Gene3D" id="6.10.250.2940">
    <property type="match status" value="1"/>
</dbReference>
<comment type="function">
    <text evidence="14">DNA-dependent RNA polymerase catalyzes the transcription of DNA into RNA using the four ribonucleoside triphosphates as substrates. Largest and catalytic core component of RNA polymerase I which synthesizes ribosomal RNA precursors. Forms the polymerase active center together with the second largest subunit. A single stranded DNA template strand of the promoter is positioned within the central active site cleft of Pol I. A bridging helix emanates from RPA1 and crosses the cleft near the catalytic site and is thought to promote translocation of Pol I by acting as a ratchet that moves the RNA-DNA hybrid through the active site by switching from straight to bent conformations at each step of nucleotide addition.</text>
</comment>
<evidence type="ECO:0000256" key="7">
    <source>
        <dbReference type="ARBA" id="ARBA00022695"/>
    </source>
</evidence>
<dbReference type="Gene3D" id="2.40.40.20">
    <property type="match status" value="1"/>
</dbReference>
<keyword evidence="11 15" id="KW-0804">Transcription</keyword>
<feature type="compositionally biased region" description="Acidic residues" evidence="16">
    <location>
        <begin position="1419"/>
        <end position="1430"/>
    </location>
</feature>
<proteinExistence type="inferred from homology"/>
<evidence type="ECO:0000256" key="16">
    <source>
        <dbReference type="SAM" id="MobiDB-lite"/>
    </source>
</evidence>
<evidence type="ECO:0000256" key="11">
    <source>
        <dbReference type="ARBA" id="ARBA00023163"/>
    </source>
</evidence>
<comment type="similarity">
    <text evidence="2 15">Belongs to the RNA polymerase beta' chain family.</text>
</comment>
<sequence>MKGLDKNAIRKKVQNFSFGVLSSDEIRKASVVQITTSMSFNKLGEPLPGGLYDTLMGPSHDRMSLCGTCGLNQFRCNGHMGHIELPVPLVHPFFRRQLSNVLNISCVNCHRSRIPDLVKILFIARIKLLDMGLSTAALAAETELGNRPEGISDSDLALWAKDHFESIVQRMAIEGKPYKPSPTQTYESLRRMFVDSCNRAVVSSKRCSKCKQSLKKYTLKKCKFTLPKSKVEVADKFAELQKPKLAPKSPKSKATYTSRGYDPEKDKTVTIRADELRDHMRLIWENEQEFLESMYPALKRPDMAYPTDLFFLEAIPVIPPNCRPINKSARGVVEHPQSYTLKVVMQNVIVIQNLKKYMSEGENSTLSEEAKALIKKLRGETPIEKLGFVLDELQADVDHILDKDINKQTDGEKCFGVKQVIEKKEGLFRMHMMGKRVNFAARTVITPDPNLSVDEIGIPEAFALKLTFPTPVTPWNVDELRKLVLNGPFVHPGAVLIESENGSITNLRDPSIREAWSKKLLAPSESGYTGPKVVHRHLQNGDVMLLNRQPTLHRPSIMAHRARILKREKTIRLHYANCSSYNADFDGDEMNAHFPQNHVARSEALNLVSVCHNYLVPKNGTPLSGLIQDHVISGVRISIRGRFFTREEYHNFVFQGLVNVPGKIKLLPPAMMKPEVLWTGKQIISTILLNVFPKDKPPLSLESTAKIGAKAWEKLPSREWICGGTLFTNPNEMSEAQVIIRHGELLSGVLDKKHYGATPFGLVHCVYELYGGKYSTLLLSSLSKLFTNYLQVDGFTLGVEDILVQRKAEKKRVRSISESRMIGDQVVAEAFELPPNAPREQLQREMKTLFSNDESKYRTVLDRKYKQLLDKYTNEINKVCLPTGLICKFPSNNLQLMVQSGAKGSTVNTMQISCLLGQIELEGKRPPLMISGKSLPSFLPFDTSPRAGGFIDGRFMTGIQPQEFFFHCMAGREGLIDTAVKTSRSGYLQRCLIKHLEGLSVGYDQTVRDSDGSVIQFYYGEDGMDVSKAQFMDPDQMHVLLDNANIVLESEVVDKFKHADSFEQICDTKNVLKKWKNKHPDYTKPSPFLKFSQQITYNEEEVKLVESHGRTNAALAAVEAWRNLDEKKKRKFQKHNRSCPDPISSKFSLNRDFGAITEKLESSVQSHIYKKQLDEDQVAMLMTLIAQKSMTSQAAPGEPVGILAAQSIGEPSTQMTLNTFHFAGRGDMNVTLGIPRLRELLMMASKKQKTPAMDIPFLPHISERKAEKFKIRFTKVTLADVLEKIEVQEKIDAKNDDRKNLYKIMFKFLPGSAYKNKFCVKPTDVMHYMEEKFFKFLEERMRLLIGLKIDSVITKNEREARNSAEDDEDVDVGEKNDPGVGKPRNFGNTDDHISSDEEAEGDDDDATTARMKSKHTEERDYEDPEEEEEEIGIDEFILSFRLYLYHTSVADSDHENDEEMVEVPAEGVQELPQEMVTADHDSSSLAITLENDETLTSDRAYAVTHKCAFVLQYRYDAEEELWCEVVMGVSLAHKKIDMSTLLKELAHKAIVAQVPSINKAFIYRSPKNELMLKVDGMNIPDMLKYYKILDINRMYVNDIYAFSKVYGIEAASRILVKEVQNVFGVYGITVDPRHLLLIADYMTFDGSYKALNRGGIAAHSSPLQQMTFESSLTFMRSAVLEAKTDSVRTPSACLVAGQAIKVGTGSFDLKMKLTL</sequence>
<dbReference type="OrthoDB" id="270392at2759"/>
<dbReference type="InterPro" id="IPR042102">
    <property type="entry name" value="RNA_pol_Rpb1_3_sf"/>
</dbReference>
<dbReference type="Pfam" id="PF05000">
    <property type="entry name" value="RNA_pol_Rpb1_4"/>
    <property type="match status" value="1"/>
</dbReference>
<evidence type="ECO:0000259" key="17">
    <source>
        <dbReference type="SMART" id="SM00663"/>
    </source>
</evidence>
<evidence type="ECO:0000256" key="6">
    <source>
        <dbReference type="ARBA" id="ARBA00022679"/>
    </source>
</evidence>
<keyword evidence="8" id="KW-0479">Metal-binding</keyword>
<evidence type="ECO:0000256" key="9">
    <source>
        <dbReference type="ARBA" id="ARBA00022833"/>
    </source>
</evidence>
<dbReference type="InterPro" id="IPR044893">
    <property type="entry name" value="RNA_pol_Rpb1_clamp_domain"/>
</dbReference>
<evidence type="ECO:0000256" key="12">
    <source>
        <dbReference type="ARBA" id="ARBA00023242"/>
    </source>
</evidence>
<dbReference type="Gene3D" id="1.10.274.100">
    <property type="entry name" value="RNA polymerase Rpb1, domain 3"/>
    <property type="match status" value="1"/>
</dbReference>
<dbReference type="Pfam" id="PF00623">
    <property type="entry name" value="RNA_pol_Rpb1_2"/>
    <property type="match status" value="1"/>
</dbReference>
<dbReference type="Gene3D" id="6.20.50.80">
    <property type="match status" value="1"/>
</dbReference>
<keyword evidence="7 15" id="KW-0548">Nucleotidyltransferase</keyword>
<dbReference type="InterPro" id="IPR015699">
    <property type="entry name" value="DNA-dir_RNA_pol1_lsu_N"/>
</dbReference>
<dbReference type="InterPro" id="IPR007066">
    <property type="entry name" value="RNA_pol_Rpb1_3"/>
</dbReference>
<dbReference type="PANTHER" id="PTHR19376:SF11">
    <property type="entry name" value="DNA-DIRECTED RNA POLYMERASE I SUBUNIT RPA1"/>
    <property type="match status" value="1"/>
</dbReference>
<keyword evidence="5" id="KW-0597">Phosphoprotein</keyword>
<reference evidence="18 19" key="1">
    <citation type="submission" date="2020-04" db="EMBL/GenBank/DDBJ databases">
        <authorList>
            <person name="Alioto T."/>
            <person name="Alioto T."/>
            <person name="Gomez Garrido J."/>
        </authorList>
    </citation>
    <scope>NUCLEOTIDE SEQUENCE [LARGE SCALE GENOMIC DNA]</scope>
</reference>
<dbReference type="SUPFAM" id="SSF64484">
    <property type="entry name" value="beta and beta-prime subunits of DNA dependent RNA-polymerase"/>
    <property type="match status" value="1"/>
</dbReference>
<comment type="catalytic activity">
    <reaction evidence="13 15">
        <text>RNA(n) + a ribonucleoside 5'-triphosphate = RNA(n+1) + diphosphate</text>
        <dbReference type="Rhea" id="RHEA:21248"/>
        <dbReference type="Rhea" id="RHEA-COMP:14527"/>
        <dbReference type="Rhea" id="RHEA-COMP:17342"/>
        <dbReference type="ChEBI" id="CHEBI:33019"/>
        <dbReference type="ChEBI" id="CHEBI:61557"/>
        <dbReference type="ChEBI" id="CHEBI:140395"/>
        <dbReference type="EC" id="2.7.7.6"/>
    </reaction>
</comment>
<dbReference type="CDD" id="cd02735">
    <property type="entry name" value="RNAP_I_Rpa1_C"/>
    <property type="match status" value="1"/>
</dbReference>
<comment type="caution">
    <text evidence="18">The sequence shown here is derived from an EMBL/GenBank/DDBJ whole genome shotgun (WGS) entry which is preliminary data.</text>
</comment>
<dbReference type="CDD" id="cd01435">
    <property type="entry name" value="RNAP_I_RPA1_N"/>
    <property type="match status" value="1"/>
</dbReference>
<dbReference type="InterPro" id="IPR038120">
    <property type="entry name" value="Rpb1_funnel_sf"/>
</dbReference>
<dbReference type="Pfam" id="PF04983">
    <property type="entry name" value="RNA_pol_Rpb1_3"/>
    <property type="match status" value="1"/>
</dbReference>
<dbReference type="Pfam" id="PF04998">
    <property type="entry name" value="RNA_pol_Rpb1_5"/>
    <property type="match status" value="1"/>
</dbReference>
<dbReference type="Gene3D" id="1.10.132.30">
    <property type="match status" value="1"/>
</dbReference>
<keyword evidence="9" id="KW-0862">Zinc</keyword>
<dbReference type="Gene3D" id="3.30.1490.180">
    <property type="entry name" value="RNA polymerase ii"/>
    <property type="match status" value="1"/>
</dbReference>
<dbReference type="FunFam" id="1.10.274.100:FF:000012">
    <property type="entry name" value="DNA-directed RNA polymerase subunit"/>
    <property type="match status" value="1"/>
</dbReference>
<dbReference type="GO" id="GO:0046872">
    <property type="term" value="F:metal ion binding"/>
    <property type="evidence" value="ECO:0007669"/>
    <property type="project" value="UniProtKB-KW"/>
</dbReference>
<dbReference type="InterPro" id="IPR045867">
    <property type="entry name" value="DNA-dir_RpoC_beta_prime"/>
</dbReference>
<feature type="region of interest" description="Disordered" evidence="16">
    <location>
        <begin position="1357"/>
        <end position="1430"/>
    </location>
</feature>
<dbReference type="Gene3D" id="3.30.70.2850">
    <property type="match status" value="1"/>
</dbReference>
<evidence type="ECO:0000256" key="2">
    <source>
        <dbReference type="ARBA" id="ARBA00006460"/>
    </source>
</evidence>
<dbReference type="GO" id="GO:0003899">
    <property type="term" value="F:DNA-directed RNA polymerase activity"/>
    <property type="evidence" value="ECO:0007669"/>
    <property type="project" value="UniProtKB-EC"/>
</dbReference>
<evidence type="ECO:0000256" key="14">
    <source>
        <dbReference type="ARBA" id="ARBA00053996"/>
    </source>
</evidence>
<keyword evidence="6 15" id="KW-0808">Transferase</keyword>
<feature type="domain" description="RNA polymerase N-terminal" evidence="17">
    <location>
        <begin position="308"/>
        <end position="638"/>
    </location>
</feature>
<evidence type="ECO:0000313" key="18">
    <source>
        <dbReference type="EMBL" id="CAB3368322.1"/>
    </source>
</evidence>
<evidence type="ECO:0000256" key="8">
    <source>
        <dbReference type="ARBA" id="ARBA00022723"/>
    </source>
</evidence>
<dbReference type="EMBL" id="CADEPI010000037">
    <property type="protein sequence ID" value="CAB3368322.1"/>
    <property type="molecule type" value="Genomic_DNA"/>
</dbReference>
<dbReference type="InterPro" id="IPR047107">
    <property type="entry name" value="DNA-dir_RNA_pol1_lsu_C"/>
</dbReference>
<dbReference type="GO" id="GO:0005736">
    <property type="term" value="C:RNA polymerase I complex"/>
    <property type="evidence" value="ECO:0007669"/>
    <property type="project" value="TreeGrafter"/>
</dbReference>
<dbReference type="GO" id="GO:0003677">
    <property type="term" value="F:DNA binding"/>
    <property type="evidence" value="ECO:0007669"/>
    <property type="project" value="InterPro"/>
</dbReference>
<evidence type="ECO:0000256" key="1">
    <source>
        <dbReference type="ARBA" id="ARBA00004604"/>
    </source>
</evidence>
<dbReference type="Gene3D" id="4.10.860.120">
    <property type="entry name" value="RNA polymerase II, clamp domain"/>
    <property type="match status" value="1"/>
</dbReference>
<accession>A0A8S1C8A3</accession>
<evidence type="ECO:0000256" key="5">
    <source>
        <dbReference type="ARBA" id="ARBA00022553"/>
    </source>
</evidence>
<dbReference type="Pfam" id="PF04997">
    <property type="entry name" value="RNA_pol_Rpb1_1"/>
    <property type="match status" value="1"/>
</dbReference>
<dbReference type="EC" id="2.7.7.6" evidence="15"/>
<protein>
    <recommendedName>
        <fullName evidence="15">DNA-directed RNA polymerase subunit</fullName>
        <ecNumber evidence="15">2.7.7.6</ecNumber>
    </recommendedName>
</protein>
<dbReference type="InterPro" id="IPR006592">
    <property type="entry name" value="RNA_pol_N"/>
</dbReference>
<dbReference type="GO" id="GO:0006351">
    <property type="term" value="P:DNA-templated transcription"/>
    <property type="evidence" value="ECO:0007669"/>
    <property type="project" value="InterPro"/>
</dbReference>
<dbReference type="FunFam" id="2.40.40.20:FF:000019">
    <property type="entry name" value="DNA-directed RNA polymerase II subunit RPB1"/>
    <property type="match status" value="1"/>
</dbReference>
<evidence type="ECO:0000256" key="13">
    <source>
        <dbReference type="ARBA" id="ARBA00048552"/>
    </source>
</evidence>
<evidence type="ECO:0000256" key="10">
    <source>
        <dbReference type="ARBA" id="ARBA00022842"/>
    </source>
</evidence>
<dbReference type="InterPro" id="IPR007081">
    <property type="entry name" value="RNA_pol_Rpb1_5"/>
</dbReference>
<dbReference type="SMART" id="SM00663">
    <property type="entry name" value="RPOLA_N"/>
    <property type="match status" value="1"/>
</dbReference>
<evidence type="ECO:0000256" key="15">
    <source>
        <dbReference type="RuleBase" id="RU004279"/>
    </source>
</evidence>
<name>A0A8S1C8A3_9INSE</name>
<comment type="subunit">
    <text evidence="3">Component of the RNA polymerase I (Pol I) complex consisting of at least 13 subunits.</text>
</comment>
<keyword evidence="12" id="KW-0539">Nucleus</keyword>
<evidence type="ECO:0000256" key="3">
    <source>
        <dbReference type="ARBA" id="ARBA00011251"/>
    </source>
</evidence>
<dbReference type="Proteomes" id="UP000494165">
    <property type="component" value="Unassembled WGS sequence"/>
</dbReference>
<dbReference type="InterPro" id="IPR000722">
    <property type="entry name" value="RNA_pol_asu"/>
</dbReference>
<dbReference type="PANTHER" id="PTHR19376">
    <property type="entry name" value="DNA-DIRECTED RNA POLYMERASE"/>
    <property type="match status" value="1"/>
</dbReference>
<keyword evidence="4 15" id="KW-0240">DNA-directed RNA polymerase</keyword>
<gene>
    <name evidence="18" type="ORF">CLODIP_2_CD06769</name>
</gene>
<evidence type="ECO:0000256" key="4">
    <source>
        <dbReference type="ARBA" id="ARBA00022478"/>
    </source>
</evidence>
<dbReference type="InterPro" id="IPR007080">
    <property type="entry name" value="RNA_pol_Rpb1_1"/>
</dbReference>
<evidence type="ECO:0000313" key="19">
    <source>
        <dbReference type="Proteomes" id="UP000494165"/>
    </source>
</evidence>
<keyword evidence="10" id="KW-0460">Magnesium</keyword>
<dbReference type="InterPro" id="IPR007083">
    <property type="entry name" value="RNA_pol_Rpb1_4"/>
</dbReference>